<dbReference type="Gene3D" id="2.40.128.20">
    <property type="match status" value="1"/>
</dbReference>
<evidence type="ECO:0000259" key="2">
    <source>
        <dbReference type="Pfam" id="PF02087"/>
    </source>
</evidence>
<name>A0A0P4VIM0_9HEMI</name>
<feature type="domain" description="Nitrophorin" evidence="2">
    <location>
        <begin position="25"/>
        <end position="205"/>
    </location>
</feature>
<dbReference type="InterPro" id="IPR002351">
    <property type="entry name" value="Nitrophorin_domain"/>
</dbReference>
<organism evidence="3">
    <name type="scientific">Rhodnius neglectus</name>
    <dbReference type="NCBI Taxonomy" id="72488"/>
    <lineage>
        <taxon>Eukaryota</taxon>
        <taxon>Metazoa</taxon>
        <taxon>Ecdysozoa</taxon>
        <taxon>Arthropoda</taxon>
        <taxon>Hexapoda</taxon>
        <taxon>Insecta</taxon>
        <taxon>Pterygota</taxon>
        <taxon>Neoptera</taxon>
        <taxon>Paraneoptera</taxon>
        <taxon>Hemiptera</taxon>
        <taxon>Heteroptera</taxon>
        <taxon>Panheteroptera</taxon>
        <taxon>Cimicomorpha</taxon>
        <taxon>Reduviidae</taxon>
        <taxon>Triatominae</taxon>
        <taxon>Rhodnius</taxon>
    </lineage>
</organism>
<dbReference type="GO" id="GO:0070026">
    <property type="term" value="F:nitric oxide binding"/>
    <property type="evidence" value="ECO:0007669"/>
    <property type="project" value="InterPro"/>
</dbReference>
<feature type="signal peptide" evidence="1">
    <location>
        <begin position="1"/>
        <end position="15"/>
    </location>
</feature>
<dbReference type="SUPFAM" id="SSF50814">
    <property type="entry name" value="Lipocalins"/>
    <property type="match status" value="1"/>
</dbReference>
<dbReference type="Pfam" id="PF02087">
    <property type="entry name" value="Nitrophorin"/>
    <property type="match status" value="1"/>
</dbReference>
<protein>
    <submittedName>
        <fullName evidence="3">Putative nitrophorin</fullName>
    </submittedName>
</protein>
<reference evidence="3" key="1">
    <citation type="journal article" date="2016" name="PLoS Negl. Trop. Dis.">
        <title>A Deep Insight into the Sialome of Rhodnius neglectus, a Vector of Chagas Disease.</title>
        <authorList>
            <person name="Santiago P.B."/>
            <person name="Assumpcao T.C."/>
            <person name="Araujo C.N."/>
            <person name="Bastos I.M."/>
            <person name="Neves D."/>
            <person name="Silva I.G."/>
            <person name="Charneau S."/>
            <person name="Queiroz R.M."/>
            <person name="Raiol T."/>
            <person name="Oliveira J.V."/>
            <person name="Sousa M.V."/>
            <person name="Calvo E."/>
            <person name="Ribeiro J.M."/>
            <person name="Santana J.M."/>
        </authorList>
    </citation>
    <scope>NUCLEOTIDE SEQUENCE</scope>
    <source>
        <tissue evidence="3">Salivary glands</tissue>
    </source>
</reference>
<sequence length="212" mass="24690">RKLALLLAVTSIVASDKITQECSQLTSKENFEPDKYFTDSWFVTHIKIEGRTLKDEDLCCMEFKSEKLTNNTIREILAHYYPKESDESKKFVYIENHISEDSLKDKKGSYTAQYRAVDKDGKMIHLDFSPITYTIRDTDYSSYSILNMCEIWDNGYKLSMDLIASRTLNDKNEEKFKNSLQKLSLNLGDFKALKELSCIEDSNFKFTNKTKE</sequence>
<dbReference type="GO" id="GO:0051381">
    <property type="term" value="F:histamine binding"/>
    <property type="evidence" value="ECO:0007669"/>
    <property type="project" value="InterPro"/>
</dbReference>
<dbReference type="AlphaFoldDB" id="A0A0P4VIM0"/>
<feature type="chain" id="PRO_5013221050" evidence="1">
    <location>
        <begin position="16"/>
        <end position="212"/>
    </location>
</feature>
<accession>A0A0P4VIM0</accession>
<dbReference type="InterPro" id="IPR012674">
    <property type="entry name" value="Calycin"/>
</dbReference>
<evidence type="ECO:0000256" key="1">
    <source>
        <dbReference type="SAM" id="SignalP"/>
    </source>
</evidence>
<dbReference type="EMBL" id="GDKW01001910">
    <property type="protein sequence ID" value="JAI54685.1"/>
    <property type="molecule type" value="mRNA"/>
</dbReference>
<keyword evidence="1" id="KW-0732">Signal</keyword>
<evidence type="ECO:0000313" key="3">
    <source>
        <dbReference type="EMBL" id="JAI54685.1"/>
    </source>
</evidence>
<proteinExistence type="evidence at transcript level"/>
<feature type="non-terminal residue" evidence="3">
    <location>
        <position position="1"/>
    </location>
</feature>